<dbReference type="FunFam" id="1.10.10.10:FF:000001">
    <property type="entry name" value="LysR family transcriptional regulator"/>
    <property type="match status" value="1"/>
</dbReference>
<dbReference type="PANTHER" id="PTHR30346">
    <property type="entry name" value="TRANSCRIPTIONAL DUAL REGULATOR HCAR-RELATED"/>
    <property type="match status" value="1"/>
</dbReference>
<keyword evidence="7" id="KW-1185">Reference proteome</keyword>
<feature type="domain" description="HTH lysR-type" evidence="5">
    <location>
        <begin position="1"/>
        <end position="58"/>
    </location>
</feature>
<comment type="caution">
    <text evidence="6">The sequence shown here is derived from an EMBL/GenBank/DDBJ whole genome shotgun (WGS) entry which is preliminary data.</text>
</comment>
<dbReference type="GO" id="GO:0003700">
    <property type="term" value="F:DNA-binding transcription factor activity"/>
    <property type="evidence" value="ECO:0007669"/>
    <property type="project" value="InterPro"/>
</dbReference>
<proteinExistence type="inferred from homology"/>
<dbReference type="OrthoDB" id="8479357at2"/>
<dbReference type="EMBL" id="VTTN01000004">
    <property type="protein sequence ID" value="KAA0596037.1"/>
    <property type="molecule type" value="Genomic_DNA"/>
</dbReference>
<evidence type="ECO:0000313" key="6">
    <source>
        <dbReference type="EMBL" id="KAA0596037.1"/>
    </source>
</evidence>
<sequence length="311" mass="33459">MELRQLRYFVAVARLGHFGRAAATLRLAQPALSRQVANLEAELGVKLLQRHSRGVTLTAEGELILGRAEALLAEASALAQDARAQQSEPQGLVTVGFSPSVAEQFAAPLIIRSLQRYPKVRLRVMTASSPVLETWIHEGQLDVAILNGPTDPSRFLLTPLLEEPICLIGLRDDPRLSVERIDIGCLEHVPLIVTGPPDGPMQRILFAAQAKAGRSFVPLAQVDTAGVARQLVSAGVGLMVDVPAVARVELAAGLLKAVPIANLCIQRFLARDKARAGSDTVAQLAVLLRHCVTDTITHSMWPDTVSLLDEV</sequence>
<dbReference type="SUPFAM" id="SSF53850">
    <property type="entry name" value="Periplasmic binding protein-like II"/>
    <property type="match status" value="1"/>
</dbReference>
<gene>
    <name evidence="6" type="ORF">FZ942_12630</name>
</gene>
<dbReference type="GO" id="GO:0003677">
    <property type="term" value="F:DNA binding"/>
    <property type="evidence" value="ECO:0007669"/>
    <property type="project" value="UniProtKB-KW"/>
</dbReference>
<evidence type="ECO:0000256" key="3">
    <source>
        <dbReference type="ARBA" id="ARBA00023125"/>
    </source>
</evidence>
<keyword evidence="2" id="KW-0805">Transcription regulation</keyword>
<name>A0A5A9GNR9_AZOLI</name>
<dbReference type="PROSITE" id="PS50931">
    <property type="entry name" value="HTH_LYSR"/>
    <property type="match status" value="1"/>
</dbReference>
<evidence type="ECO:0000256" key="2">
    <source>
        <dbReference type="ARBA" id="ARBA00023015"/>
    </source>
</evidence>
<dbReference type="InterPro" id="IPR005119">
    <property type="entry name" value="LysR_subst-bd"/>
</dbReference>
<evidence type="ECO:0000259" key="5">
    <source>
        <dbReference type="PROSITE" id="PS50931"/>
    </source>
</evidence>
<dbReference type="GO" id="GO:0032993">
    <property type="term" value="C:protein-DNA complex"/>
    <property type="evidence" value="ECO:0007669"/>
    <property type="project" value="TreeGrafter"/>
</dbReference>
<accession>A0A5A9GNR9</accession>
<comment type="similarity">
    <text evidence="1">Belongs to the LysR transcriptional regulatory family.</text>
</comment>
<dbReference type="InterPro" id="IPR036388">
    <property type="entry name" value="WH-like_DNA-bd_sf"/>
</dbReference>
<evidence type="ECO:0000256" key="1">
    <source>
        <dbReference type="ARBA" id="ARBA00009437"/>
    </source>
</evidence>
<dbReference type="InterPro" id="IPR036390">
    <property type="entry name" value="WH_DNA-bd_sf"/>
</dbReference>
<evidence type="ECO:0000256" key="4">
    <source>
        <dbReference type="ARBA" id="ARBA00023163"/>
    </source>
</evidence>
<dbReference type="PRINTS" id="PR00039">
    <property type="entry name" value="HTHLYSR"/>
</dbReference>
<protein>
    <submittedName>
        <fullName evidence="6">LysR family transcriptional regulator</fullName>
    </submittedName>
</protein>
<dbReference type="Proteomes" id="UP000324927">
    <property type="component" value="Unassembled WGS sequence"/>
</dbReference>
<keyword evidence="3" id="KW-0238">DNA-binding</keyword>
<dbReference type="Pfam" id="PF03466">
    <property type="entry name" value="LysR_substrate"/>
    <property type="match status" value="1"/>
</dbReference>
<dbReference type="Gene3D" id="3.40.190.290">
    <property type="match status" value="1"/>
</dbReference>
<dbReference type="RefSeq" id="WP_149231434.1">
    <property type="nucleotide sequence ID" value="NZ_JALJXJ010000005.1"/>
</dbReference>
<dbReference type="PANTHER" id="PTHR30346:SF28">
    <property type="entry name" value="HTH-TYPE TRANSCRIPTIONAL REGULATOR CYNR"/>
    <property type="match status" value="1"/>
</dbReference>
<dbReference type="InterPro" id="IPR000847">
    <property type="entry name" value="LysR_HTH_N"/>
</dbReference>
<organism evidence="6 7">
    <name type="scientific">Azospirillum lipoferum</name>
    <dbReference type="NCBI Taxonomy" id="193"/>
    <lineage>
        <taxon>Bacteria</taxon>
        <taxon>Pseudomonadati</taxon>
        <taxon>Pseudomonadota</taxon>
        <taxon>Alphaproteobacteria</taxon>
        <taxon>Rhodospirillales</taxon>
        <taxon>Azospirillaceae</taxon>
        <taxon>Azospirillum</taxon>
    </lineage>
</organism>
<dbReference type="Pfam" id="PF00126">
    <property type="entry name" value="HTH_1"/>
    <property type="match status" value="1"/>
</dbReference>
<dbReference type="Gene3D" id="1.10.10.10">
    <property type="entry name" value="Winged helix-like DNA-binding domain superfamily/Winged helix DNA-binding domain"/>
    <property type="match status" value="1"/>
</dbReference>
<dbReference type="AlphaFoldDB" id="A0A5A9GNR9"/>
<keyword evidence="4" id="KW-0804">Transcription</keyword>
<reference evidence="6 7" key="1">
    <citation type="submission" date="2019-08" db="EMBL/GenBank/DDBJ databases">
        <authorList>
            <person name="Grouzdev D."/>
            <person name="Tikhonova E."/>
            <person name="Kravchenko I."/>
        </authorList>
    </citation>
    <scope>NUCLEOTIDE SEQUENCE [LARGE SCALE GENOMIC DNA]</scope>
    <source>
        <strain evidence="6 7">59b</strain>
    </source>
</reference>
<evidence type="ECO:0000313" key="7">
    <source>
        <dbReference type="Proteomes" id="UP000324927"/>
    </source>
</evidence>
<dbReference type="SUPFAM" id="SSF46785">
    <property type="entry name" value="Winged helix' DNA-binding domain"/>
    <property type="match status" value="1"/>
</dbReference>